<dbReference type="EMBL" id="JAAITQ010000007">
    <property type="protein sequence ID" value="NSE15894.1"/>
    <property type="molecule type" value="Genomic_DNA"/>
</dbReference>
<reference evidence="3 5" key="2">
    <citation type="journal article" date="2020" name="Cell Host Microbe">
        <title>Functional and Genomic Variation between Human-Derived Isolates of Lachnospiraceae Reveals Inter- and Intra-Species Diversity.</title>
        <authorList>
            <person name="Sorbara M.T."/>
            <person name="Littmann E.R."/>
            <person name="Fontana E."/>
            <person name="Moody T.U."/>
            <person name="Kohout C.E."/>
            <person name="Gjonbalaj M."/>
            <person name="Eaton V."/>
            <person name="Seok R."/>
            <person name="Leiner I.M."/>
            <person name="Pamer E.G."/>
        </authorList>
    </citation>
    <scope>NUCLEOTIDE SEQUENCE [LARGE SCALE GENOMIC DNA]</scope>
    <source>
        <strain evidence="3 5">MSK.14.54</strain>
    </source>
</reference>
<name>A0A174SZS6_9FIRM</name>
<gene>
    <name evidence="2" type="primary">crh_2</name>
    <name evidence="2" type="ORF">ERS852498_02067</name>
    <name evidence="3" type="ORF">G5B05_05615</name>
</gene>
<feature type="domain" description="HPr" evidence="1">
    <location>
        <begin position="1"/>
        <end position="87"/>
    </location>
</feature>
<dbReference type="PROSITE" id="PS51350">
    <property type="entry name" value="PTS_HPR_DOM"/>
    <property type="match status" value="1"/>
</dbReference>
<protein>
    <submittedName>
        <fullName evidence="2">Catabolite repression HPr</fullName>
    </submittedName>
    <submittedName>
        <fullName evidence="3">HPr family phosphocarrier protein</fullName>
    </submittedName>
</protein>
<evidence type="ECO:0000313" key="3">
    <source>
        <dbReference type="EMBL" id="NSE15894.1"/>
    </source>
</evidence>
<dbReference type="PANTHER" id="PTHR33705:SF5">
    <property type="entry name" value="HPR-LIKE PROTEIN CRH"/>
    <property type="match status" value="1"/>
</dbReference>
<dbReference type="InterPro" id="IPR000032">
    <property type="entry name" value="HPr-like"/>
</dbReference>
<evidence type="ECO:0000313" key="4">
    <source>
        <dbReference type="Proteomes" id="UP000095709"/>
    </source>
</evidence>
<dbReference type="PRINTS" id="PR00107">
    <property type="entry name" value="PHOSPHOCPHPR"/>
</dbReference>
<dbReference type="InterPro" id="IPR050399">
    <property type="entry name" value="HPr"/>
</dbReference>
<dbReference type="Pfam" id="PF00381">
    <property type="entry name" value="PTS-HPr"/>
    <property type="match status" value="1"/>
</dbReference>
<dbReference type="Proteomes" id="UP000095709">
    <property type="component" value="Unassembled WGS sequence"/>
</dbReference>
<organism evidence="2 4">
    <name type="scientific">Fusicatenibacter saccharivorans</name>
    <dbReference type="NCBI Taxonomy" id="1150298"/>
    <lineage>
        <taxon>Bacteria</taxon>
        <taxon>Bacillati</taxon>
        <taxon>Bacillota</taxon>
        <taxon>Clostridia</taxon>
        <taxon>Lachnospirales</taxon>
        <taxon>Lachnospiraceae</taxon>
        <taxon>Fusicatenibacter</taxon>
    </lineage>
</organism>
<dbReference type="AlphaFoldDB" id="A0A174SZS6"/>
<dbReference type="STRING" id="1150298.ERS852406_01779"/>
<dbReference type="OrthoDB" id="9809047at2"/>
<dbReference type="NCBIfam" id="TIGR01003">
    <property type="entry name" value="PTS_HPr_family"/>
    <property type="match status" value="1"/>
</dbReference>
<dbReference type="EMBL" id="CZAL01000010">
    <property type="protein sequence ID" value="CUP47056.1"/>
    <property type="molecule type" value="Genomic_DNA"/>
</dbReference>
<sequence>MIKKPITIRLSSGLEARPVAMLVQVASQYESEIYVESGRKKVNAKSIMGMMTLGLDNGEEVTVTANGKDESEAMDGVEKYLSSPFAE</sequence>
<evidence type="ECO:0000259" key="1">
    <source>
        <dbReference type="PROSITE" id="PS51350"/>
    </source>
</evidence>
<reference evidence="2 4" key="1">
    <citation type="submission" date="2015-09" db="EMBL/GenBank/DDBJ databases">
        <authorList>
            <consortium name="Pathogen Informatics"/>
        </authorList>
    </citation>
    <scope>NUCLEOTIDE SEQUENCE [LARGE SCALE GENOMIC DNA]</scope>
    <source>
        <strain evidence="2 4">2789STDY5834885</strain>
    </source>
</reference>
<dbReference type="Proteomes" id="UP000768180">
    <property type="component" value="Unassembled WGS sequence"/>
</dbReference>
<dbReference type="SUPFAM" id="SSF55594">
    <property type="entry name" value="HPr-like"/>
    <property type="match status" value="1"/>
</dbReference>
<accession>A0A174SZS6</accession>
<keyword evidence="5" id="KW-1185">Reference proteome</keyword>
<dbReference type="InterPro" id="IPR035895">
    <property type="entry name" value="HPr-like_sf"/>
</dbReference>
<reference evidence="3" key="3">
    <citation type="submission" date="2020-02" db="EMBL/GenBank/DDBJ databases">
        <authorList>
            <person name="Littmann E."/>
            <person name="Sorbara M."/>
        </authorList>
    </citation>
    <scope>NUCLEOTIDE SEQUENCE</scope>
    <source>
        <strain evidence="3">MSK.14.54</strain>
    </source>
</reference>
<evidence type="ECO:0000313" key="5">
    <source>
        <dbReference type="Proteomes" id="UP000768180"/>
    </source>
</evidence>
<evidence type="ECO:0000313" key="2">
    <source>
        <dbReference type="EMBL" id="CUP47056.1"/>
    </source>
</evidence>
<proteinExistence type="predicted"/>
<dbReference type="PANTHER" id="PTHR33705">
    <property type="entry name" value="PHOSPHOCARRIER PROTEIN HPR"/>
    <property type="match status" value="1"/>
</dbReference>
<dbReference type="Gene3D" id="3.30.1340.10">
    <property type="entry name" value="HPr-like"/>
    <property type="match status" value="1"/>
</dbReference>
<dbReference type="RefSeq" id="WP_022461839.1">
    <property type="nucleotide sequence ID" value="NZ_CZAL01000010.1"/>
</dbReference>
<dbReference type="GeneID" id="79854775"/>
<dbReference type="CDD" id="cd00367">
    <property type="entry name" value="PTS-HPr_like"/>
    <property type="match status" value="1"/>
</dbReference>